<evidence type="ECO:0000313" key="1">
    <source>
        <dbReference type="EMBL" id="KAK9759704.1"/>
    </source>
</evidence>
<protein>
    <submittedName>
        <fullName evidence="1">Uncharacterized protein</fullName>
    </submittedName>
</protein>
<gene>
    <name evidence="1" type="ORF">K7432_017018</name>
</gene>
<reference evidence="1 2" key="1">
    <citation type="submission" date="2023-04" db="EMBL/GenBank/DDBJ databases">
        <title>Genome of Basidiobolus ranarum AG-B5.</title>
        <authorList>
            <person name="Stajich J.E."/>
            <person name="Carter-House D."/>
            <person name="Gryganskyi A."/>
        </authorList>
    </citation>
    <scope>NUCLEOTIDE SEQUENCE [LARGE SCALE GENOMIC DNA]</scope>
    <source>
        <strain evidence="1 2">AG-B5</strain>
    </source>
</reference>
<evidence type="ECO:0000313" key="2">
    <source>
        <dbReference type="Proteomes" id="UP001479436"/>
    </source>
</evidence>
<sequence length="107" mass="11567">MQMSNCDDIVAHAKVLGILKADVNVCLGNILNLGHSRGSNSDEYNECPDIAARLRILGLKLDVDVCVGVKSAGGWTKDDVRHKSCEDIQVHAKVLNIIKADVNVCLI</sequence>
<organism evidence="1 2">
    <name type="scientific">Basidiobolus ranarum</name>
    <dbReference type="NCBI Taxonomy" id="34480"/>
    <lineage>
        <taxon>Eukaryota</taxon>
        <taxon>Fungi</taxon>
        <taxon>Fungi incertae sedis</taxon>
        <taxon>Zoopagomycota</taxon>
        <taxon>Entomophthoromycotina</taxon>
        <taxon>Basidiobolomycetes</taxon>
        <taxon>Basidiobolales</taxon>
        <taxon>Basidiobolaceae</taxon>
        <taxon>Basidiobolus</taxon>
    </lineage>
</organism>
<proteinExistence type="predicted"/>
<comment type="caution">
    <text evidence="1">The sequence shown here is derived from an EMBL/GenBank/DDBJ whole genome shotgun (WGS) entry which is preliminary data.</text>
</comment>
<name>A0ABR2WDY3_9FUNG</name>
<dbReference type="Proteomes" id="UP001479436">
    <property type="component" value="Unassembled WGS sequence"/>
</dbReference>
<accession>A0ABR2WDY3</accession>
<keyword evidence="2" id="KW-1185">Reference proteome</keyword>
<dbReference type="EMBL" id="JASJQH010003259">
    <property type="protein sequence ID" value="KAK9759704.1"/>
    <property type="molecule type" value="Genomic_DNA"/>
</dbReference>